<dbReference type="AlphaFoldDB" id="A0A7J9NMZ1"/>
<sequence>MDISELRERKEKLKSKIVETIEDFETENDVTVESVTAGVYRRIDNDVERIIDIKIDI</sequence>
<dbReference type="RefSeq" id="WP_181492051.1">
    <property type="nucleotide sequence ID" value="NZ_JACDUJ010000001.1"/>
</dbReference>
<reference evidence="1 2" key="1">
    <citation type="submission" date="2020-07" db="EMBL/GenBank/DDBJ databases">
        <title>Genomic Encyclopedia of Type Strains, Phase IV (KMG-V): Genome sequencing to study the core and pangenomes of soil and plant-associated prokaryotes.</title>
        <authorList>
            <person name="Whitman W."/>
        </authorList>
    </citation>
    <scope>NUCLEOTIDE SEQUENCE [LARGE SCALE GENOMIC DNA]</scope>
    <source>
        <strain evidence="1 2">A5</strain>
    </source>
</reference>
<dbReference type="Proteomes" id="UP000571854">
    <property type="component" value="Unassembled WGS sequence"/>
</dbReference>
<name>A0A7J9NMZ1_METMI</name>
<evidence type="ECO:0000313" key="2">
    <source>
        <dbReference type="Proteomes" id="UP000571854"/>
    </source>
</evidence>
<organism evidence="1 2">
    <name type="scientific">Methanococcus maripaludis</name>
    <name type="common">Methanococcus deltae</name>
    <dbReference type="NCBI Taxonomy" id="39152"/>
    <lineage>
        <taxon>Archaea</taxon>
        <taxon>Methanobacteriati</taxon>
        <taxon>Methanobacteriota</taxon>
        <taxon>Methanomada group</taxon>
        <taxon>Methanococci</taxon>
        <taxon>Methanococcales</taxon>
        <taxon>Methanococcaceae</taxon>
        <taxon>Methanococcus</taxon>
    </lineage>
</organism>
<evidence type="ECO:0000313" key="1">
    <source>
        <dbReference type="EMBL" id="MBA2846622.1"/>
    </source>
</evidence>
<accession>A0A7J9NMZ1</accession>
<gene>
    <name evidence="1" type="ORF">HNP88_000806</name>
</gene>
<proteinExistence type="predicted"/>
<comment type="caution">
    <text evidence="1">The sequence shown here is derived from an EMBL/GenBank/DDBJ whole genome shotgun (WGS) entry which is preliminary data.</text>
</comment>
<protein>
    <submittedName>
        <fullName evidence="1">Uncharacterized protein</fullName>
    </submittedName>
</protein>
<dbReference type="EMBL" id="JACDUJ010000001">
    <property type="protein sequence ID" value="MBA2846622.1"/>
    <property type="molecule type" value="Genomic_DNA"/>
</dbReference>